<keyword evidence="6 14" id="KW-0732">Signal</keyword>
<reference evidence="18" key="1">
    <citation type="submission" date="2021-04" db="EMBL/GenBank/DDBJ databases">
        <authorList>
            <consortium name="Wellcome Sanger Institute Data Sharing"/>
        </authorList>
    </citation>
    <scope>NUCLEOTIDE SEQUENCE [LARGE SCALE GENOMIC DNA]</scope>
</reference>
<evidence type="ECO:0000256" key="9">
    <source>
        <dbReference type="ARBA" id="ARBA00023136"/>
    </source>
</evidence>
<evidence type="ECO:0000256" key="4">
    <source>
        <dbReference type="ARBA" id="ARBA00022475"/>
    </source>
</evidence>
<dbReference type="InterPro" id="IPR003598">
    <property type="entry name" value="Ig_sub2"/>
</dbReference>
<dbReference type="GO" id="GO:0007411">
    <property type="term" value="P:axon guidance"/>
    <property type="evidence" value="ECO:0007669"/>
    <property type="project" value="TreeGrafter"/>
</dbReference>
<keyword evidence="10" id="KW-1015">Disulfide bond</keyword>
<dbReference type="GO" id="GO:0005886">
    <property type="term" value="C:plasma membrane"/>
    <property type="evidence" value="ECO:0007669"/>
    <property type="project" value="UniProtKB-SubCell"/>
</dbReference>
<evidence type="ECO:0000313" key="19">
    <source>
        <dbReference type="Proteomes" id="UP000472265"/>
    </source>
</evidence>
<dbReference type="FunFam" id="1.10.533.10:FF:000001">
    <property type="entry name" value="Unc-5 netrin receptor B"/>
    <property type="match status" value="1"/>
</dbReference>
<dbReference type="Ensembl" id="ENSSAUT00010032715.1">
    <property type="protein sequence ID" value="ENSSAUP00010031038.1"/>
    <property type="gene ID" value="ENSSAUG00010012078.1"/>
</dbReference>
<keyword evidence="5 14" id="KW-0812">Transmembrane</keyword>
<dbReference type="SUPFAM" id="SSF47986">
    <property type="entry name" value="DEATH domain"/>
    <property type="match status" value="1"/>
</dbReference>
<evidence type="ECO:0000256" key="6">
    <source>
        <dbReference type="ARBA" id="ARBA00022729"/>
    </source>
</evidence>
<keyword evidence="12" id="KW-0325">Glycoprotein</keyword>
<dbReference type="Pfam" id="PF25609">
    <property type="entry name" value="Unc5_NetrinR_N"/>
    <property type="match status" value="1"/>
</dbReference>
<dbReference type="PANTHER" id="PTHR12582:SF5">
    <property type="entry name" value="NETRIN RECEPTOR UNC5D"/>
    <property type="match status" value="1"/>
</dbReference>
<dbReference type="SUPFAM" id="SSF48726">
    <property type="entry name" value="Immunoglobulin"/>
    <property type="match status" value="2"/>
</dbReference>
<evidence type="ECO:0000313" key="18">
    <source>
        <dbReference type="Ensembl" id="ENSSAUP00010031038.1"/>
    </source>
</evidence>
<evidence type="ECO:0000256" key="13">
    <source>
        <dbReference type="ARBA" id="ARBA00023319"/>
    </source>
</evidence>
<evidence type="ECO:0000259" key="16">
    <source>
        <dbReference type="PROSITE" id="PS50017"/>
    </source>
</evidence>
<evidence type="ECO:0000256" key="11">
    <source>
        <dbReference type="ARBA" id="ARBA00023170"/>
    </source>
</evidence>
<organism evidence="18 19">
    <name type="scientific">Sparus aurata</name>
    <name type="common">Gilthead sea bream</name>
    <dbReference type="NCBI Taxonomy" id="8175"/>
    <lineage>
        <taxon>Eukaryota</taxon>
        <taxon>Metazoa</taxon>
        <taxon>Chordata</taxon>
        <taxon>Craniata</taxon>
        <taxon>Vertebrata</taxon>
        <taxon>Euteleostomi</taxon>
        <taxon>Actinopterygii</taxon>
        <taxon>Neopterygii</taxon>
        <taxon>Teleostei</taxon>
        <taxon>Neoteleostei</taxon>
        <taxon>Acanthomorphata</taxon>
        <taxon>Eupercaria</taxon>
        <taxon>Spariformes</taxon>
        <taxon>Sparidae</taxon>
        <taxon>Sparus</taxon>
    </lineage>
</organism>
<evidence type="ECO:0000256" key="7">
    <source>
        <dbReference type="ARBA" id="ARBA00022737"/>
    </source>
</evidence>
<dbReference type="Gene3D" id="1.10.533.10">
    <property type="entry name" value="Death Domain, Fas"/>
    <property type="match status" value="1"/>
</dbReference>
<dbReference type="PROSITE" id="PS50092">
    <property type="entry name" value="TSP1"/>
    <property type="match status" value="2"/>
</dbReference>
<feature type="chain" id="PRO_5025713616" description="Netrin receptor UNC5" evidence="14">
    <location>
        <begin position="33"/>
        <end position="922"/>
    </location>
</feature>
<dbReference type="InterPro" id="IPR007110">
    <property type="entry name" value="Ig-like_dom"/>
</dbReference>
<feature type="domain" description="Death" evidence="16">
    <location>
        <begin position="821"/>
        <end position="876"/>
    </location>
</feature>
<dbReference type="InterPro" id="IPR037936">
    <property type="entry name" value="UNC5A-D"/>
</dbReference>
<evidence type="ECO:0000256" key="12">
    <source>
        <dbReference type="ARBA" id="ARBA00023180"/>
    </source>
</evidence>
<dbReference type="InterPro" id="IPR033772">
    <property type="entry name" value="UPA"/>
</dbReference>
<dbReference type="InterPro" id="IPR036383">
    <property type="entry name" value="TSP1_rpt_sf"/>
</dbReference>
<evidence type="ECO:0000256" key="3">
    <source>
        <dbReference type="ARBA" id="ARBA00022473"/>
    </source>
</evidence>
<dbReference type="InterPro" id="IPR013783">
    <property type="entry name" value="Ig-like_fold"/>
</dbReference>
<keyword evidence="13 14" id="KW-0393">Immunoglobulin domain</keyword>
<reference evidence="18" key="2">
    <citation type="submission" date="2025-08" db="UniProtKB">
        <authorList>
            <consortium name="Ensembl"/>
        </authorList>
    </citation>
    <scope>IDENTIFICATION</scope>
</reference>
<dbReference type="Pfam" id="PF00791">
    <property type="entry name" value="ZU5"/>
    <property type="match status" value="1"/>
</dbReference>
<keyword evidence="3 14" id="KW-0217">Developmental protein</keyword>
<protein>
    <recommendedName>
        <fullName evidence="14">Netrin receptor UNC5</fullName>
    </recommendedName>
</protein>
<comment type="similarity">
    <text evidence="2 14">Belongs to the unc-5 family.</text>
</comment>
<feature type="domain" description="Ig-like" evidence="17">
    <location>
        <begin position="159"/>
        <end position="241"/>
    </location>
</feature>
<feature type="region of interest" description="Disordered" evidence="15">
    <location>
        <begin position="878"/>
        <end position="922"/>
    </location>
</feature>
<reference evidence="18" key="3">
    <citation type="submission" date="2025-09" db="UniProtKB">
        <authorList>
            <consortium name="Ensembl"/>
        </authorList>
    </citation>
    <scope>IDENTIFICATION</scope>
</reference>
<dbReference type="SMART" id="SM00209">
    <property type="entry name" value="TSP1"/>
    <property type="match status" value="2"/>
</dbReference>
<dbReference type="Pfam" id="PF07679">
    <property type="entry name" value="I-set"/>
    <property type="match status" value="1"/>
</dbReference>
<comment type="subcellular location">
    <subcellularLocation>
        <location evidence="1 14">Cell membrane</location>
        <topology evidence="1 14">Single-pass type I membrane protein</topology>
    </subcellularLocation>
</comment>
<dbReference type="InterPro" id="IPR000488">
    <property type="entry name" value="Death_dom"/>
</dbReference>
<dbReference type="Pfam" id="PF00531">
    <property type="entry name" value="Death"/>
    <property type="match status" value="1"/>
</dbReference>
<dbReference type="Gene3D" id="2.60.40.10">
    <property type="entry name" value="Immunoglobulins"/>
    <property type="match status" value="2"/>
</dbReference>
<feature type="signal peptide" evidence="14">
    <location>
        <begin position="1"/>
        <end position="32"/>
    </location>
</feature>
<dbReference type="PROSITE" id="PS50835">
    <property type="entry name" value="IG_LIKE"/>
    <property type="match status" value="1"/>
</dbReference>
<dbReference type="Gene3D" id="2.60.220.30">
    <property type="match status" value="1"/>
</dbReference>
<dbReference type="Pfam" id="PF00090">
    <property type="entry name" value="TSP_1"/>
    <property type="match status" value="2"/>
</dbReference>
<keyword evidence="4" id="KW-1003">Cell membrane</keyword>
<dbReference type="InterPro" id="IPR036179">
    <property type="entry name" value="Ig-like_dom_sf"/>
</dbReference>
<dbReference type="FunFam" id="2.20.100.10:FF:000008">
    <property type="entry name" value="Unc-5 netrin receptor C"/>
    <property type="match status" value="1"/>
</dbReference>
<keyword evidence="11 14" id="KW-0675">Receptor</keyword>
<dbReference type="PROSITE" id="PS50017">
    <property type="entry name" value="DEATH_DOMAIN"/>
    <property type="match status" value="1"/>
</dbReference>
<dbReference type="SMART" id="SM00409">
    <property type="entry name" value="IG"/>
    <property type="match status" value="1"/>
</dbReference>
<dbReference type="GO" id="GO:0005042">
    <property type="term" value="F:netrin receptor activity"/>
    <property type="evidence" value="ECO:0007669"/>
    <property type="project" value="UniProtKB-UniRule"/>
</dbReference>
<evidence type="ECO:0000256" key="1">
    <source>
        <dbReference type="ARBA" id="ARBA00004251"/>
    </source>
</evidence>
<dbReference type="InterPro" id="IPR000884">
    <property type="entry name" value="TSP1_rpt"/>
</dbReference>
<dbReference type="SMART" id="SM00218">
    <property type="entry name" value="ZU5"/>
    <property type="match status" value="1"/>
</dbReference>
<evidence type="ECO:0000256" key="15">
    <source>
        <dbReference type="SAM" id="MobiDB-lite"/>
    </source>
</evidence>
<feature type="transmembrane region" description="Helical" evidence="14">
    <location>
        <begin position="362"/>
        <end position="385"/>
    </location>
</feature>
<dbReference type="PANTHER" id="PTHR12582">
    <property type="entry name" value="NETRIN RECEPTOR UNC5"/>
    <property type="match status" value="1"/>
</dbReference>
<dbReference type="FunFam" id="2.60.40.10:FF:000037">
    <property type="entry name" value="Unc-5 netrin receptor C"/>
    <property type="match status" value="1"/>
</dbReference>
<evidence type="ECO:0000256" key="10">
    <source>
        <dbReference type="ARBA" id="ARBA00023157"/>
    </source>
</evidence>
<comment type="function">
    <text evidence="14">Receptor for netrin required for axon guidance. Mediates axon repulsion of neuronal growth cones in the developing nervous system upon ligand binding.</text>
</comment>
<dbReference type="GeneTree" id="ENSGT00950000182815"/>
<keyword evidence="8 14" id="KW-1133">Transmembrane helix</keyword>
<dbReference type="PRINTS" id="PR01705">
    <property type="entry name" value="TSP1REPEAT"/>
</dbReference>
<dbReference type="InterPro" id="IPR013098">
    <property type="entry name" value="Ig_I-set"/>
</dbReference>
<proteinExistence type="inferred from homology"/>
<evidence type="ECO:0000256" key="2">
    <source>
        <dbReference type="ARBA" id="ARBA00009844"/>
    </source>
</evidence>
<dbReference type="FunFam" id="2.60.40.10:FF:000039">
    <property type="entry name" value="Unc-5 netrin receptor C"/>
    <property type="match status" value="1"/>
</dbReference>
<dbReference type="InterPro" id="IPR003599">
    <property type="entry name" value="Ig_sub"/>
</dbReference>
<dbReference type="Proteomes" id="UP000472265">
    <property type="component" value="Chromosome 5"/>
</dbReference>
<name>A0A671VVY2_SPAAU</name>
<dbReference type="SUPFAM" id="SSF82895">
    <property type="entry name" value="TSP-1 type 1 repeat"/>
    <property type="match status" value="2"/>
</dbReference>
<dbReference type="SMART" id="SM00005">
    <property type="entry name" value="DEATH"/>
    <property type="match status" value="1"/>
</dbReference>
<evidence type="ECO:0000256" key="8">
    <source>
        <dbReference type="ARBA" id="ARBA00022989"/>
    </source>
</evidence>
<accession>A0A671VVY2</accession>
<keyword evidence="9 14" id="KW-0472">Membrane</keyword>
<dbReference type="InterPro" id="IPR057755">
    <property type="entry name" value="UNC5A-D-like_N"/>
</dbReference>
<gene>
    <name evidence="18" type="primary">UNC5D</name>
    <name evidence="18" type="synonym">unc5db</name>
</gene>
<dbReference type="InterPro" id="IPR000906">
    <property type="entry name" value="ZU5_dom"/>
</dbReference>
<dbReference type="Pfam" id="PF17217">
    <property type="entry name" value="UPA"/>
    <property type="match status" value="1"/>
</dbReference>
<dbReference type="InterPro" id="IPR011029">
    <property type="entry name" value="DEATH-like_dom_sf"/>
</dbReference>
<evidence type="ECO:0000256" key="5">
    <source>
        <dbReference type="ARBA" id="ARBA00022692"/>
    </source>
</evidence>
<sequence>MGALTKGRYLSTAGLLLLVYCTVSVICKGATGDAQPDAPPSVQGTLPHFIQEPEDAYIVKSNPIKLRCRAAPALQIFFKCNGEWVHQNEHFSQEYKDLNTGLKVREVMINVSRQQVEDFHGPEDYWCLCVAWSHLGTSKSRKATVRIAYLRKNFEQDPQGKEVPINGMIVLHCRPPEGVPVAEVEWLKNEELLSSQADDNIDTRADHNLIINEARLSDSGNYTCLASNIVAKRRSATATVIVFVNGGWSLWTEWSACNVPCGRGVQKRSRTCTNPAPLNGGAFCEGMSVQKITCNALCPIDGGWDEWTVWTVCSSQCERQRSRECNSPAPRHRGKMCEGNSEATENCTDGLCTQSMDGSNDVALYSGLGAGIIAVAILVVAVMLYRKNHSEYGVDVIDSSALAGGFQSFNFKTTRQGNPLLLNSSMQPDLTVGRTYSTPLCFQDGADKELFDPLPDIKVKVQSSFMVSLGVAERAEFHAKAPAETFPRDLSRDYSSTADRRKKGLLTLNGPFSASKELLRTTGVFGHPGGRLVVPNTGEIHRNVQTLEGCEILLGPEVTYGPPGLDLFCPVAMTIAHCAEVDAENWNIQLKRKTQDSKWEDVMAVEEESTSCYCLMDSTSCHLLLDQPGSYALVGEPLTQAAVKRLKLAVFGSMEAGSMSYSLRVYCVDDTPHAFQVREVVAAEKSRGGQLLEEPKMLPFRANTFSLQVSIQDVPQFLWSIKPFTTCQEFSFPQVWCSNQQPLHCAFSLERYSPATAQLSCKISVRQVKGHEQILQVYTAVAEVRLCSYKGDPATGPKAFKIPLSIRQRICATFDTANAKGKDWQLLAQKLHLDRNLGYFAKQQSPSAVILSLWEARHQDTADLDSLASALEEIGKIHSKSSPKDQDEPESDFNHIQAGSLCGTGKLTNQKTEDSAAPEYTG</sequence>
<dbReference type="FunFam" id="2.20.100.10:FF:000002">
    <property type="entry name" value="Unc-5 netrin receptor C"/>
    <property type="match status" value="1"/>
</dbReference>
<dbReference type="Gene3D" id="2.20.100.10">
    <property type="entry name" value="Thrombospondin type-1 (TSP1) repeat"/>
    <property type="match status" value="2"/>
</dbReference>
<keyword evidence="19" id="KW-1185">Reference proteome</keyword>
<dbReference type="AlphaFoldDB" id="A0A671VVY2"/>
<evidence type="ECO:0000256" key="14">
    <source>
        <dbReference type="RuleBase" id="RU367033"/>
    </source>
</evidence>
<evidence type="ECO:0000259" key="17">
    <source>
        <dbReference type="PROSITE" id="PS50835"/>
    </source>
</evidence>
<dbReference type="SMART" id="SM00408">
    <property type="entry name" value="IGc2"/>
    <property type="match status" value="1"/>
</dbReference>
<keyword evidence="7" id="KW-0677">Repeat</keyword>